<evidence type="ECO:0000256" key="1">
    <source>
        <dbReference type="SAM" id="MobiDB-lite"/>
    </source>
</evidence>
<dbReference type="AlphaFoldDB" id="A0A9W4E355"/>
<feature type="region of interest" description="Disordered" evidence="1">
    <location>
        <begin position="1"/>
        <end position="27"/>
    </location>
</feature>
<reference evidence="2" key="1">
    <citation type="submission" date="2021-05" db="EMBL/GenBank/DDBJ databases">
        <authorList>
            <person name="Arsene-Ploetze F."/>
        </authorList>
    </citation>
    <scope>NUCLEOTIDE SEQUENCE</scope>
    <source>
        <strain evidence="2">DSM 42138</strain>
    </source>
</reference>
<dbReference type="Proteomes" id="UP001152519">
    <property type="component" value="Unassembled WGS sequence"/>
</dbReference>
<protein>
    <submittedName>
        <fullName evidence="2">Uncharacterized protein</fullName>
    </submittedName>
</protein>
<evidence type="ECO:0000313" key="3">
    <source>
        <dbReference type="Proteomes" id="UP001152519"/>
    </source>
</evidence>
<sequence length="61" mass="6664">MTGGEQAPGHRDFTRDDTLIGQRSSRAGMTGLGRQVVLPGLRFLRPAFPQTRARVQATTQP</sequence>
<accession>A0A9W4E355</accession>
<organism evidence="2 3">
    <name type="scientific">Actinacidiphila cocklensis</name>
    <dbReference type="NCBI Taxonomy" id="887465"/>
    <lineage>
        <taxon>Bacteria</taxon>
        <taxon>Bacillati</taxon>
        <taxon>Actinomycetota</taxon>
        <taxon>Actinomycetes</taxon>
        <taxon>Kitasatosporales</taxon>
        <taxon>Streptomycetaceae</taxon>
        <taxon>Actinacidiphila</taxon>
    </lineage>
</organism>
<gene>
    <name evidence="2" type="ORF">SCOCK_70271</name>
</gene>
<name>A0A9W4E355_9ACTN</name>
<dbReference type="EMBL" id="CAJSLV010000103">
    <property type="protein sequence ID" value="CAG6398587.1"/>
    <property type="molecule type" value="Genomic_DNA"/>
</dbReference>
<comment type="caution">
    <text evidence="2">The sequence shown here is derived from an EMBL/GenBank/DDBJ whole genome shotgun (WGS) entry which is preliminary data.</text>
</comment>
<proteinExistence type="predicted"/>
<evidence type="ECO:0000313" key="2">
    <source>
        <dbReference type="EMBL" id="CAG6398587.1"/>
    </source>
</evidence>
<keyword evidence="3" id="KW-1185">Reference proteome</keyword>
<feature type="compositionally biased region" description="Basic and acidic residues" evidence="1">
    <location>
        <begin position="8"/>
        <end position="18"/>
    </location>
</feature>